<evidence type="ECO:0000313" key="9">
    <source>
        <dbReference type="Proteomes" id="UP000431269"/>
    </source>
</evidence>
<evidence type="ECO:0000259" key="7">
    <source>
        <dbReference type="Pfam" id="PF13193"/>
    </source>
</evidence>
<dbReference type="InterPro" id="IPR042099">
    <property type="entry name" value="ANL_N_sf"/>
</dbReference>
<dbReference type="Proteomes" id="UP000431269">
    <property type="component" value="Chromosome"/>
</dbReference>
<keyword evidence="9" id="KW-1185">Reference proteome</keyword>
<dbReference type="Pfam" id="PF13193">
    <property type="entry name" value="AMP-binding_C"/>
    <property type="match status" value="1"/>
</dbReference>
<evidence type="ECO:0000256" key="1">
    <source>
        <dbReference type="ARBA" id="ARBA00006432"/>
    </source>
</evidence>
<comment type="catalytic activity">
    <reaction evidence="3">
        <text>3-(methylsulfanyl)propanoate + ATP + CoA = 3-(methylsulfanyl)propanoyl-CoA + AMP + diphosphate</text>
        <dbReference type="Rhea" id="RHEA:43052"/>
        <dbReference type="ChEBI" id="CHEBI:30616"/>
        <dbReference type="ChEBI" id="CHEBI:33019"/>
        <dbReference type="ChEBI" id="CHEBI:49016"/>
        <dbReference type="ChEBI" id="CHEBI:57287"/>
        <dbReference type="ChEBI" id="CHEBI:82815"/>
        <dbReference type="ChEBI" id="CHEBI:456215"/>
        <dbReference type="EC" id="6.2.1.44"/>
    </reaction>
    <physiologicalReaction direction="left-to-right" evidence="3">
        <dbReference type="Rhea" id="RHEA:43053"/>
    </physiologicalReaction>
</comment>
<dbReference type="PANTHER" id="PTHR43201:SF32">
    <property type="entry name" value="2-SUCCINYLBENZOATE--COA LIGASE, CHLOROPLASTIC_PEROXISOMAL"/>
    <property type="match status" value="1"/>
</dbReference>
<evidence type="ECO:0000313" key="8">
    <source>
        <dbReference type="EMBL" id="QGZ93793.1"/>
    </source>
</evidence>
<dbReference type="GO" id="GO:0006631">
    <property type="term" value="P:fatty acid metabolic process"/>
    <property type="evidence" value="ECO:0007669"/>
    <property type="project" value="TreeGrafter"/>
</dbReference>
<keyword evidence="2 8" id="KW-0436">Ligase</keyword>
<dbReference type="PROSITE" id="PS00455">
    <property type="entry name" value="AMP_BINDING"/>
    <property type="match status" value="1"/>
</dbReference>
<feature type="domain" description="AMP-dependent synthetase/ligase" evidence="6">
    <location>
        <begin position="19"/>
        <end position="375"/>
    </location>
</feature>
<organism evidence="8 9">
    <name type="scientific">Terricaulis silvestris</name>
    <dbReference type="NCBI Taxonomy" id="2686094"/>
    <lineage>
        <taxon>Bacteria</taxon>
        <taxon>Pseudomonadati</taxon>
        <taxon>Pseudomonadota</taxon>
        <taxon>Alphaproteobacteria</taxon>
        <taxon>Caulobacterales</taxon>
        <taxon>Caulobacteraceae</taxon>
        <taxon>Terricaulis</taxon>
    </lineage>
</organism>
<dbReference type="Pfam" id="PF00501">
    <property type="entry name" value="AMP-binding"/>
    <property type="match status" value="1"/>
</dbReference>
<dbReference type="EMBL" id="CP047045">
    <property type="protein sequence ID" value="QGZ93793.1"/>
    <property type="molecule type" value="Genomic_DNA"/>
</dbReference>
<dbReference type="Gene3D" id="3.30.300.30">
    <property type="match status" value="1"/>
</dbReference>
<sequence>MRTDRRRDAAADWPAHYGRTKPQAIALRNHESNETRTWAQLDKRVGKLAHVLRNDLGLKPGDRVVNLSNGDIRHFELQFACARAGLIWAPLNFRLTTTELAGLCEDLQPGLMVTDDAWSAAAREASKMADVPRTLTWGPNRELDEMVERAPVFAEHEEIDPEAPLLILFTSGTTGTPKAAVITVGGLVWQALNQAQFCGNAESGSHVFLPLPLFHAGGLNSQANPILYFGGQVTVAPRFDPDVVVKFAGDPANKVTHLGLVPIMYKMMSESPAFAGADFRCVRNLLVAGGRLPDALRETYAAKDVQFMSQYGGTETGPTITSLDGARVDKLRAGSCGQRAIHVQMRLVDETGNDVEQGEPGEVWVKGPAVIKRYYGRDPEKDFPEGWFHTGDVAWEDDEGFLYIVDRVKDMYKSGGENVYPAEVELVLASHPAVAEISVIGVSDEQWGEVGLAVAVARQGHTLTLESLCAVCEGRLARFKRPKHLVVVEELPRNVTGKVAKHMLREMFRGSRSA</sequence>
<dbReference type="InterPro" id="IPR025110">
    <property type="entry name" value="AMP-bd_C"/>
</dbReference>
<dbReference type="SUPFAM" id="SSF56801">
    <property type="entry name" value="Acetyl-CoA synthetase-like"/>
    <property type="match status" value="1"/>
</dbReference>
<dbReference type="InterPro" id="IPR000873">
    <property type="entry name" value="AMP-dep_synth/lig_dom"/>
</dbReference>
<gene>
    <name evidence="8" type="ORF">DSM104635_00606</name>
</gene>
<evidence type="ECO:0000256" key="5">
    <source>
        <dbReference type="ARBA" id="ARBA00067668"/>
    </source>
</evidence>
<evidence type="ECO:0000256" key="2">
    <source>
        <dbReference type="ARBA" id="ARBA00022598"/>
    </source>
</evidence>
<dbReference type="EC" id="6.2.1.44" evidence="4"/>
<comment type="similarity">
    <text evidence="1">Belongs to the ATP-dependent AMP-binding enzyme family.</text>
</comment>
<dbReference type="GO" id="GO:0031956">
    <property type="term" value="F:medium-chain fatty acid-CoA ligase activity"/>
    <property type="evidence" value="ECO:0007669"/>
    <property type="project" value="TreeGrafter"/>
</dbReference>
<dbReference type="RefSeq" id="WP_158764785.1">
    <property type="nucleotide sequence ID" value="NZ_CP047045.1"/>
</dbReference>
<dbReference type="KEGG" id="tsv:DSM104635_00606"/>
<dbReference type="Gene3D" id="3.40.50.12780">
    <property type="entry name" value="N-terminal domain of ligase-like"/>
    <property type="match status" value="1"/>
</dbReference>
<proteinExistence type="inferred from homology"/>
<dbReference type="InterPro" id="IPR020845">
    <property type="entry name" value="AMP-binding_CS"/>
</dbReference>
<evidence type="ECO:0000259" key="6">
    <source>
        <dbReference type="Pfam" id="PF00501"/>
    </source>
</evidence>
<dbReference type="AlphaFoldDB" id="A0A6I6MRM6"/>
<evidence type="ECO:0000256" key="3">
    <source>
        <dbReference type="ARBA" id="ARBA00051915"/>
    </source>
</evidence>
<dbReference type="PANTHER" id="PTHR43201">
    <property type="entry name" value="ACYL-COA SYNTHETASE"/>
    <property type="match status" value="1"/>
</dbReference>
<reference evidence="9" key="1">
    <citation type="submission" date="2019-12" db="EMBL/GenBank/DDBJ databases">
        <title>Complete genome of Terracaulis silvestris 0127_4.</title>
        <authorList>
            <person name="Vieira S."/>
            <person name="Riedel T."/>
            <person name="Sproer C."/>
            <person name="Pascual J."/>
            <person name="Boedeker C."/>
            <person name="Overmann J."/>
        </authorList>
    </citation>
    <scope>NUCLEOTIDE SEQUENCE [LARGE SCALE GENOMIC DNA]</scope>
    <source>
        <strain evidence="9">0127_4</strain>
    </source>
</reference>
<dbReference type="FunFam" id="3.30.300.30:FF:000008">
    <property type="entry name" value="2,3-dihydroxybenzoate-AMP ligase"/>
    <property type="match status" value="1"/>
</dbReference>
<protein>
    <recommendedName>
        <fullName evidence="5">3-methylmercaptopropionyl-CoA ligase</fullName>
        <ecNumber evidence="4">6.2.1.44</ecNumber>
    </recommendedName>
</protein>
<evidence type="ECO:0000256" key="4">
    <source>
        <dbReference type="ARBA" id="ARBA00066616"/>
    </source>
</evidence>
<dbReference type="InterPro" id="IPR045851">
    <property type="entry name" value="AMP-bd_C_sf"/>
</dbReference>
<name>A0A6I6MRM6_9CAUL</name>
<feature type="domain" description="AMP-binding enzyme C-terminal" evidence="7">
    <location>
        <begin position="423"/>
        <end position="498"/>
    </location>
</feature>
<accession>A0A6I6MRM6</accession>